<dbReference type="Pfam" id="PF01890">
    <property type="entry name" value="CbiG_C"/>
    <property type="match status" value="1"/>
</dbReference>
<dbReference type="InterPro" id="IPR036518">
    <property type="entry name" value="CobE/GbiG_C_sf"/>
</dbReference>
<dbReference type="SUPFAM" id="SSF159664">
    <property type="entry name" value="CobE/GbiG C-terminal domain-like"/>
    <property type="match status" value="1"/>
</dbReference>
<dbReference type="SUPFAM" id="SSF159672">
    <property type="entry name" value="CbiG N-terminal domain-like"/>
    <property type="match status" value="1"/>
</dbReference>
<dbReference type="CDD" id="cd11641">
    <property type="entry name" value="Precorrin-4_C11-MT"/>
    <property type="match status" value="1"/>
</dbReference>
<dbReference type="InterPro" id="IPR002750">
    <property type="entry name" value="CobE/GbiG_C"/>
</dbReference>
<protein>
    <submittedName>
        <fullName evidence="11">Precorrin-4 C11-methyltransferase</fullName>
        <ecNumber evidence="11">2.1.1.133</ecNumber>
    </submittedName>
</protein>
<dbReference type="PROSITE" id="PS00839">
    <property type="entry name" value="SUMT_1"/>
    <property type="match status" value="1"/>
</dbReference>
<keyword evidence="5" id="KW-0949">S-adenosyl-L-methionine</keyword>
<dbReference type="InterPro" id="IPR021744">
    <property type="entry name" value="CbiG_N"/>
</dbReference>
<evidence type="ECO:0000256" key="1">
    <source>
        <dbReference type="ARBA" id="ARBA00004953"/>
    </source>
</evidence>
<dbReference type="HOGENOM" id="CLU_028397_1_1_10"/>
<evidence type="ECO:0000259" key="10">
    <source>
        <dbReference type="Pfam" id="PF11761"/>
    </source>
</evidence>
<sequence length="626" mass="67667">MKHHAITIAALTGKGAAVARNLRDYLSGEPGCRVEIISAREGEGLLKVPSIAGHVRQEFMNRDAFIFIGSLGICVRAIAPVIGDKRCDPAVVNCDENGLFVQPVLSGHRGGANDLALRLSRHLGAQPVVTTSSDVQGLWPLDILGRQEGWSAEPWGSRSMTFMMADYVNHARTALLLDVRDRVTEMLERTKPGFVDIYYDYRTIPFDSYALLLAVTHRRYEPPVPAVFYRPKVLCVGLGCEKNIDPPGFIDAFAAEFLQLGLSPLSIRSLGSIDLKAAEPAFVELSGKLQIPFCCFSAEDLSRVDGAPNPSGTVMRKIGVPSVAEAASALLAGSSGWIAEKRKCAIPGAAAGSPRFFTMAVSLAAGAAREGLIAIVGAGPGDPELITLRGRRFLEKADLILYAGSLVPEKLTHAARPGALVRSSAGMALEEQLELMNRFYRSGRFVVRLHTGDPSIYGAIQEQMAWFEEHDMRYEIVPGVSSFQAAAAALHAEFTIPETVQTIILTRAAGRTPVPEKERLSELARSQSTMCIYLSAAIAASVQDELLRHYAPDTPVAVCYRLTWDDEHILRGELFRLAELVGMTGKSNTVLLVVGAALGARGKRSKLYDPAFAHGFRDSAGEAVRA</sequence>
<dbReference type="EC" id="2.1.1.133" evidence="11"/>
<dbReference type="Pfam" id="PF11760">
    <property type="entry name" value="CbiG_N"/>
    <property type="match status" value="1"/>
</dbReference>
<dbReference type="eggNOG" id="COG2073">
    <property type="taxonomic scope" value="Bacteria"/>
</dbReference>
<dbReference type="eggNOG" id="COG2875">
    <property type="taxonomic scope" value="Bacteria"/>
</dbReference>
<dbReference type="RefSeq" id="WP_012465969.1">
    <property type="nucleotide sequence ID" value="NC_010803.1"/>
</dbReference>
<comment type="pathway">
    <text evidence="1">Cofactor biosynthesis; adenosylcobalamin biosynthesis.</text>
</comment>
<organism evidence="11 12">
    <name type="scientific">Chlorobium limicola (strain DSM 245 / NBRC 103803 / 6330)</name>
    <dbReference type="NCBI Taxonomy" id="290315"/>
    <lineage>
        <taxon>Bacteria</taxon>
        <taxon>Pseudomonadati</taxon>
        <taxon>Chlorobiota</taxon>
        <taxon>Chlorobiia</taxon>
        <taxon>Chlorobiales</taxon>
        <taxon>Chlorobiaceae</taxon>
        <taxon>Chlorobium/Pelodictyon group</taxon>
        <taxon>Chlorobium</taxon>
    </lineage>
</organism>
<dbReference type="Gene3D" id="3.40.1010.10">
    <property type="entry name" value="Cobalt-precorrin-4 Transmethylase, Domain 1"/>
    <property type="match status" value="1"/>
</dbReference>
<feature type="domain" description="Tetrapyrrole methylase" evidence="7">
    <location>
        <begin position="373"/>
        <end position="577"/>
    </location>
</feature>
<dbReference type="InterPro" id="IPR021745">
    <property type="entry name" value="CbiG_mid"/>
</dbReference>
<dbReference type="GO" id="GO:0046026">
    <property type="term" value="F:precorrin-4 C11-methyltransferase activity"/>
    <property type="evidence" value="ECO:0007669"/>
    <property type="project" value="UniProtKB-EC"/>
</dbReference>
<dbReference type="Gene3D" id="3.40.50.11220">
    <property type="match status" value="1"/>
</dbReference>
<dbReference type="Proteomes" id="UP000008841">
    <property type="component" value="Chromosome"/>
</dbReference>
<proteinExistence type="inferred from homology"/>
<dbReference type="InterPro" id="IPR038029">
    <property type="entry name" value="GbiG_N_sf"/>
</dbReference>
<dbReference type="UniPathway" id="UPA00148"/>
<feature type="domain" description="Cobalamin synthesis G N-terminal" evidence="9">
    <location>
        <begin position="54"/>
        <end position="134"/>
    </location>
</feature>
<evidence type="ECO:0000259" key="8">
    <source>
        <dbReference type="Pfam" id="PF01890"/>
    </source>
</evidence>
<feature type="domain" description="CobE/GbiG C-terminal" evidence="8">
    <location>
        <begin position="234"/>
        <end position="344"/>
    </location>
</feature>
<dbReference type="STRING" id="290315.Clim_1014"/>
<comment type="similarity">
    <text evidence="2 6">Belongs to the precorrin methyltransferase family.</text>
</comment>
<dbReference type="OrthoDB" id="9815856at2"/>
<dbReference type="NCBIfam" id="TIGR01465">
    <property type="entry name" value="cobM_cbiF"/>
    <property type="match status" value="1"/>
</dbReference>
<evidence type="ECO:0000313" key="11">
    <source>
        <dbReference type="EMBL" id="ACD90090.1"/>
    </source>
</evidence>
<dbReference type="AlphaFoldDB" id="B3EC15"/>
<dbReference type="Gene3D" id="3.30.950.10">
    <property type="entry name" value="Methyltransferase, Cobalt-precorrin-4 Transmethylase, Domain 2"/>
    <property type="match status" value="1"/>
</dbReference>
<dbReference type="EMBL" id="CP001097">
    <property type="protein sequence ID" value="ACD90090.1"/>
    <property type="molecule type" value="Genomic_DNA"/>
</dbReference>
<reference evidence="11 12" key="1">
    <citation type="submission" date="2008-05" db="EMBL/GenBank/DDBJ databases">
        <title>Complete sequence of Chlorobium limicola DSM 245.</title>
        <authorList>
            <consortium name="US DOE Joint Genome Institute"/>
            <person name="Lucas S."/>
            <person name="Copeland A."/>
            <person name="Lapidus A."/>
            <person name="Glavina del Rio T."/>
            <person name="Dalin E."/>
            <person name="Tice H."/>
            <person name="Bruce D."/>
            <person name="Goodwin L."/>
            <person name="Pitluck S."/>
            <person name="Schmutz J."/>
            <person name="Larimer F."/>
            <person name="Land M."/>
            <person name="Hauser L."/>
            <person name="Kyrpides N."/>
            <person name="Ovchinnikova G."/>
            <person name="Zhao F."/>
            <person name="Li T."/>
            <person name="Liu Z."/>
            <person name="Overmann J."/>
            <person name="Bryant D.A."/>
            <person name="Richardson P."/>
        </authorList>
    </citation>
    <scope>NUCLEOTIDE SEQUENCE [LARGE SCALE GENOMIC DNA]</scope>
    <source>
        <strain evidence="12">DSM 245 / NBRC 103803 / 6330</strain>
    </source>
</reference>
<dbReference type="Pfam" id="PF11761">
    <property type="entry name" value="CbiG_mid"/>
    <property type="match status" value="1"/>
</dbReference>
<keyword evidence="3 6" id="KW-0489">Methyltransferase</keyword>
<evidence type="ECO:0000313" key="12">
    <source>
        <dbReference type="Proteomes" id="UP000008841"/>
    </source>
</evidence>
<evidence type="ECO:0000256" key="2">
    <source>
        <dbReference type="ARBA" id="ARBA00005879"/>
    </source>
</evidence>
<evidence type="ECO:0000256" key="5">
    <source>
        <dbReference type="ARBA" id="ARBA00022691"/>
    </source>
</evidence>
<evidence type="ECO:0000256" key="4">
    <source>
        <dbReference type="ARBA" id="ARBA00022679"/>
    </source>
</evidence>
<dbReference type="InterPro" id="IPR000878">
    <property type="entry name" value="4pyrrol_Mease"/>
</dbReference>
<dbReference type="KEGG" id="cli:Clim_1014"/>
<feature type="domain" description="Cobalamin biosynthesis central region" evidence="10">
    <location>
        <begin position="139"/>
        <end position="231"/>
    </location>
</feature>
<evidence type="ECO:0000259" key="7">
    <source>
        <dbReference type="Pfam" id="PF00590"/>
    </source>
</evidence>
<keyword evidence="4 6" id="KW-0808">Transferase</keyword>
<dbReference type="PANTHER" id="PTHR47036:SF1">
    <property type="entry name" value="COBALT-FACTOR III C(17)-METHYLTRANSFERASE-RELATED"/>
    <property type="match status" value="1"/>
</dbReference>
<dbReference type="InterPro" id="IPR035996">
    <property type="entry name" value="4pyrrol_Methylase_sf"/>
</dbReference>
<name>B3EC15_CHLL2</name>
<dbReference type="InterPro" id="IPR051810">
    <property type="entry name" value="Precorrin_MeTrfase"/>
</dbReference>
<dbReference type="Gene3D" id="3.30.420.180">
    <property type="entry name" value="CobE/GbiG C-terminal domain"/>
    <property type="match status" value="1"/>
</dbReference>
<dbReference type="GO" id="GO:0009236">
    <property type="term" value="P:cobalamin biosynthetic process"/>
    <property type="evidence" value="ECO:0007669"/>
    <property type="project" value="UniProtKB-UniPathway"/>
</dbReference>
<accession>B3EC15</accession>
<dbReference type="PROSITE" id="PS00840">
    <property type="entry name" value="SUMT_2"/>
    <property type="match status" value="1"/>
</dbReference>
<dbReference type="PANTHER" id="PTHR47036">
    <property type="entry name" value="COBALT-FACTOR III C(17)-METHYLTRANSFERASE-RELATED"/>
    <property type="match status" value="1"/>
</dbReference>
<evidence type="ECO:0000256" key="6">
    <source>
        <dbReference type="RuleBase" id="RU003960"/>
    </source>
</evidence>
<dbReference type="InterPro" id="IPR003043">
    <property type="entry name" value="Uropor_MeTrfase_CS"/>
</dbReference>
<evidence type="ECO:0000259" key="9">
    <source>
        <dbReference type="Pfam" id="PF11760"/>
    </source>
</evidence>
<dbReference type="SUPFAM" id="SSF53790">
    <property type="entry name" value="Tetrapyrrole methylase"/>
    <property type="match status" value="1"/>
</dbReference>
<dbReference type="InterPro" id="IPR014776">
    <property type="entry name" value="4pyrrole_Mease_sub2"/>
</dbReference>
<gene>
    <name evidence="11" type="ordered locus">Clim_1014</name>
</gene>
<dbReference type="InterPro" id="IPR014777">
    <property type="entry name" value="4pyrrole_Mease_sub1"/>
</dbReference>
<evidence type="ECO:0000256" key="3">
    <source>
        <dbReference type="ARBA" id="ARBA00022603"/>
    </source>
</evidence>
<dbReference type="Pfam" id="PF00590">
    <property type="entry name" value="TP_methylase"/>
    <property type="match status" value="1"/>
</dbReference>
<dbReference type="InterPro" id="IPR006362">
    <property type="entry name" value="Cbl_synth_CobM/CibF"/>
</dbReference>
<dbReference type="GO" id="GO:0032259">
    <property type="term" value="P:methylation"/>
    <property type="evidence" value="ECO:0007669"/>
    <property type="project" value="UniProtKB-KW"/>
</dbReference>